<keyword evidence="4" id="KW-1185">Reference proteome</keyword>
<feature type="compositionally biased region" description="Polar residues" evidence="1">
    <location>
        <begin position="316"/>
        <end position="334"/>
    </location>
</feature>
<evidence type="ECO:0000256" key="2">
    <source>
        <dbReference type="SAM" id="SignalP"/>
    </source>
</evidence>
<dbReference type="Proteomes" id="UP000076632">
    <property type="component" value="Unassembled WGS sequence"/>
</dbReference>
<feature type="region of interest" description="Disordered" evidence="1">
    <location>
        <begin position="313"/>
        <end position="334"/>
    </location>
</feature>
<sequence length="428" mass="46311">MHFAYAFLLLVAVAAGFAQAQSKAVFAHFIIGNSAGMSYDDWVSDVQAAKAAGIDGFALNIAPGDSYTDSSLQNAYNAAGSVGDFSLFLSFDYLSQGAWSASNVVSKINEYKQFSAQFQYNGKPLVSTFEGVGNTGDWYGIKEQTGCFFVPDWSSLGPIGVAAQGSVDGAFGWGAWPVGATDMSVVEDELYMTTLGSKPYMMPVSPWFYTNIPQWNKNWLWRGDDLWHDRWQQVIELQPALVEILTWNDFGESHYIGPIHSSGIPSGAEKYVNDMPHDNWRDMLPYYIAAYKSGNTTLPEISTEKANLWYRVNPGHSGSSDGTTGNTPSQGQTVVDPTLVSQDKVFLSVLVNSPADVTLQIGDNQPTYLRAMTSGVNHFSVSFNGQTGAVTASVSRNGQSVASVTGPEITDACEDGNVNWNAWVGGSS</sequence>
<keyword evidence="3" id="KW-0378">Hydrolase</keyword>
<feature type="chain" id="PRO_5007855294" evidence="2">
    <location>
        <begin position="21"/>
        <end position="428"/>
    </location>
</feature>
<proteinExistence type="predicted"/>
<accession>A0A165AFG4</accession>
<feature type="signal peptide" evidence="2">
    <location>
        <begin position="1"/>
        <end position="20"/>
    </location>
</feature>
<gene>
    <name evidence="3" type="ORF">L228DRAFT_213714</name>
</gene>
<dbReference type="CDD" id="cd11577">
    <property type="entry name" value="GH71"/>
    <property type="match status" value="1"/>
</dbReference>
<dbReference type="GO" id="GO:0051118">
    <property type="term" value="F:glucan endo-1,3-alpha-glucosidase activity"/>
    <property type="evidence" value="ECO:0007669"/>
    <property type="project" value="InterPro"/>
</dbReference>
<evidence type="ECO:0000313" key="3">
    <source>
        <dbReference type="EMBL" id="KZF20390.1"/>
    </source>
</evidence>
<dbReference type="RefSeq" id="XP_018185945.1">
    <property type="nucleotide sequence ID" value="XM_018330002.1"/>
</dbReference>
<dbReference type="Pfam" id="PF03659">
    <property type="entry name" value="Glyco_hydro_71"/>
    <property type="match status" value="1"/>
</dbReference>
<dbReference type="OrthoDB" id="3257981at2759"/>
<dbReference type="GeneID" id="28895139"/>
<dbReference type="Gene3D" id="3.20.20.80">
    <property type="entry name" value="Glycosidases"/>
    <property type="match status" value="1"/>
</dbReference>
<evidence type="ECO:0000313" key="4">
    <source>
        <dbReference type="Proteomes" id="UP000076632"/>
    </source>
</evidence>
<organism evidence="3 4">
    <name type="scientific">Xylona heveae (strain CBS 132557 / TC161)</name>
    <dbReference type="NCBI Taxonomy" id="1328760"/>
    <lineage>
        <taxon>Eukaryota</taxon>
        <taxon>Fungi</taxon>
        <taxon>Dikarya</taxon>
        <taxon>Ascomycota</taxon>
        <taxon>Pezizomycotina</taxon>
        <taxon>Xylonomycetes</taxon>
        <taxon>Xylonales</taxon>
        <taxon>Xylonaceae</taxon>
        <taxon>Xylona</taxon>
    </lineage>
</organism>
<name>A0A165AFG4_XYLHT</name>
<dbReference type="STRING" id="1328760.A0A165AFG4"/>
<protein>
    <submittedName>
        <fullName evidence="3">Glycoside hydrolase family 71 protein</fullName>
    </submittedName>
</protein>
<keyword evidence="2" id="KW-0732">Signal</keyword>
<dbReference type="AlphaFoldDB" id="A0A165AFG4"/>
<dbReference type="InterPro" id="IPR005197">
    <property type="entry name" value="Glyco_hydro_71"/>
</dbReference>
<dbReference type="EMBL" id="KV407463">
    <property type="protein sequence ID" value="KZF20390.1"/>
    <property type="molecule type" value="Genomic_DNA"/>
</dbReference>
<reference evidence="3 4" key="1">
    <citation type="journal article" date="2016" name="Fungal Biol.">
        <title>The genome of Xylona heveae provides a window into fungal endophytism.</title>
        <authorList>
            <person name="Gazis R."/>
            <person name="Kuo A."/>
            <person name="Riley R."/>
            <person name="LaButti K."/>
            <person name="Lipzen A."/>
            <person name="Lin J."/>
            <person name="Amirebrahimi M."/>
            <person name="Hesse C.N."/>
            <person name="Spatafora J.W."/>
            <person name="Henrissat B."/>
            <person name="Hainaut M."/>
            <person name="Grigoriev I.V."/>
            <person name="Hibbett D.S."/>
        </authorList>
    </citation>
    <scope>NUCLEOTIDE SEQUENCE [LARGE SCALE GENOMIC DNA]</scope>
    <source>
        <strain evidence="3 4">TC161</strain>
    </source>
</reference>
<dbReference type="OMA" id="PHDAWRA"/>
<evidence type="ECO:0000256" key="1">
    <source>
        <dbReference type="SAM" id="MobiDB-lite"/>
    </source>
</evidence>
<dbReference type="InParanoid" id="A0A165AFG4"/>